<dbReference type="GO" id="GO:0003700">
    <property type="term" value="F:DNA-binding transcription factor activity"/>
    <property type="evidence" value="ECO:0007669"/>
    <property type="project" value="InterPro"/>
</dbReference>
<name>A0A1H4I821_9MICC</name>
<dbReference type="GO" id="GO:0006352">
    <property type="term" value="P:DNA-templated transcription initiation"/>
    <property type="evidence" value="ECO:0007669"/>
    <property type="project" value="InterPro"/>
</dbReference>
<dbReference type="InterPro" id="IPR007627">
    <property type="entry name" value="RNA_pol_sigma70_r2"/>
</dbReference>
<dbReference type="EMBL" id="FNSN01000002">
    <property type="protein sequence ID" value="SEB30207.1"/>
    <property type="molecule type" value="Genomic_DNA"/>
</dbReference>
<dbReference type="Proteomes" id="UP000182652">
    <property type="component" value="Unassembled WGS sequence"/>
</dbReference>
<organism evidence="2 3">
    <name type="scientific">Arthrobacter woluwensis</name>
    <dbReference type="NCBI Taxonomy" id="156980"/>
    <lineage>
        <taxon>Bacteria</taxon>
        <taxon>Bacillati</taxon>
        <taxon>Actinomycetota</taxon>
        <taxon>Actinomycetes</taxon>
        <taxon>Micrococcales</taxon>
        <taxon>Micrococcaceae</taxon>
        <taxon>Arthrobacter</taxon>
    </lineage>
</organism>
<accession>A0A1H4I821</accession>
<keyword evidence="3" id="KW-1185">Reference proteome</keyword>
<proteinExistence type="predicted"/>
<dbReference type="RefSeq" id="WP_066217168.1">
    <property type="nucleotide sequence ID" value="NZ_FNSN01000002.1"/>
</dbReference>
<feature type="domain" description="RNA polymerase sigma-70 region 2" evidence="1">
    <location>
        <begin position="28"/>
        <end position="77"/>
    </location>
</feature>
<evidence type="ECO:0000313" key="3">
    <source>
        <dbReference type="Proteomes" id="UP000182652"/>
    </source>
</evidence>
<evidence type="ECO:0000313" key="2">
    <source>
        <dbReference type="EMBL" id="SEB30207.1"/>
    </source>
</evidence>
<dbReference type="STRING" id="156980.SAMN04489745_0120"/>
<protein>
    <submittedName>
        <fullName evidence="2">Sigma-70 region 2</fullName>
    </submittedName>
</protein>
<dbReference type="InterPro" id="IPR013325">
    <property type="entry name" value="RNA_pol_sigma_r2"/>
</dbReference>
<evidence type="ECO:0000259" key="1">
    <source>
        <dbReference type="Pfam" id="PF04542"/>
    </source>
</evidence>
<sequence>MSTLQQQAAELVLDDSTRRIVRYELGKYGLVDELDDVVAETGLSVLKSLGSYDPMKGSLRAWVTRIAQRRAKDQCDKAVSRGRLDAKLRAAAVGADTDLSVSEQDFAGDVASRVDGAAHAREVIALVAKFVANPESWTRTVALLSHQNIRTAAIALGISEGALRDSRREVSRCGAVVVQALATRRRRHREGCTSAPTMQDLYGCLPHDGADGSWSATITKAAVREGGFAQVTPTTLSAVTGYSINTARQYLAEAAHLLKVANTILSLPEEQLWAGTDIHPEPTGQNAR</sequence>
<dbReference type="AlphaFoldDB" id="A0A1H4I821"/>
<dbReference type="SUPFAM" id="SSF88946">
    <property type="entry name" value="Sigma2 domain of RNA polymerase sigma factors"/>
    <property type="match status" value="1"/>
</dbReference>
<gene>
    <name evidence="2" type="ORF">SAMN04489745_0120</name>
</gene>
<dbReference type="Gene3D" id="1.10.1740.10">
    <property type="match status" value="1"/>
</dbReference>
<dbReference type="Pfam" id="PF04542">
    <property type="entry name" value="Sigma70_r2"/>
    <property type="match status" value="1"/>
</dbReference>
<reference evidence="2 3" key="1">
    <citation type="submission" date="2016-10" db="EMBL/GenBank/DDBJ databases">
        <authorList>
            <person name="de Groot N.N."/>
        </authorList>
    </citation>
    <scope>NUCLEOTIDE SEQUENCE [LARGE SCALE GENOMIC DNA]</scope>
    <source>
        <strain evidence="2 3">DSM 10495</strain>
    </source>
</reference>